<dbReference type="InterPro" id="IPR017441">
    <property type="entry name" value="Protein_kinase_ATP_BS"/>
</dbReference>
<dbReference type="PRINTS" id="PR00109">
    <property type="entry name" value="TYRKINASE"/>
</dbReference>
<feature type="region of interest" description="Disordered" evidence="13">
    <location>
        <begin position="77"/>
        <end position="124"/>
    </location>
</feature>
<evidence type="ECO:0000256" key="5">
    <source>
        <dbReference type="ARBA" id="ARBA00022777"/>
    </source>
</evidence>
<dbReference type="InterPro" id="IPR000980">
    <property type="entry name" value="SH2"/>
</dbReference>
<dbReference type="PRINTS" id="PR00452">
    <property type="entry name" value="SH3DOMAIN"/>
</dbReference>
<dbReference type="PhylomeDB" id="A0A0D2X1S2"/>
<dbReference type="PRINTS" id="PR00401">
    <property type="entry name" value="SH2DOMAIN"/>
</dbReference>
<dbReference type="Pfam" id="PF00017">
    <property type="entry name" value="SH2"/>
    <property type="match status" value="1"/>
</dbReference>
<evidence type="ECO:0000259" key="14">
    <source>
        <dbReference type="PROSITE" id="PS50001"/>
    </source>
</evidence>
<dbReference type="RefSeq" id="XP_004349210.1">
    <property type="nucleotide sequence ID" value="XM_004349160.2"/>
</dbReference>
<dbReference type="OMA" id="PTMTTHS"/>
<dbReference type="EC" id="2.7.10.2" evidence="1"/>
<keyword evidence="5 17" id="KW-0418">Kinase</keyword>
<protein>
    <recommendedName>
        <fullName evidence="1">non-specific protein-tyrosine kinase</fullName>
        <ecNumber evidence="1">2.7.10.2</ecNumber>
    </recommendedName>
</protein>
<comment type="catalytic activity">
    <reaction evidence="9">
        <text>L-tyrosyl-[protein] + ATP = O-phospho-L-tyrosyl-[protein] + ADP + H(+)</text>
        <dbReference type="Rhea" id="RHEA:10596"/>
        <dbReference type="Rhea" id="RHEA-COMP:10136"/>
        <dbReference type="Rhea" id="RHEA-COMP:20101"/>
        <dbReference type="ChEBI" id="CHEBI:15378"/>
        <dbReference type="ChEBI" id="CHEBI:30616"/>
        <dbReference type="ChEBI" id="CHEBI:46858"/>
        <dbReference type="ChEBI" id="CHEBI:61978"/>
        <dbReference type="ChEBI" id="CHEBI:456216"/>
        <dbReference type="EC" id="2.7.10.2"/>
    </reaction>
</comment>
<dbReference type="PROSITE" id="PS50001">
    <property type="entry name" value="SH2"/>
    <property type="match status" value="1"/>
</dbReference>
<proteinExistence type="predicted"/>
<reference evidence="18" key="1">
    <citation type="submission" date="2011-02" db="EMBL/GenBank/DDBJ databases">
        <title>The Genome Sequence of Capsaspora owczarzaki ATCC 30864.</title>
        <authorList>
            <person name="Russ C."/>
            <person name="Cuomo C."/>
            <person name="Burger G."/>
            <person name="Gray M.W."/>
            <person name="Holland P.W.H."/>
            <person name="King N."/>
            <person name="Lang F.B.F."/>
            <person name="Roger A.J."/>
            <person name="Ruiz-Trillo I."/>
            <person name="Young S.K."/>
            <person name="Zeng Q."/>
            <person name="Gargeya S."/>
            <person name="Alvarado L."/>
            <person name="Berlin A."/>
            <person name="Chapman S.B."/>
            <person name="Chen Z."/>
            <person name="Freedman E."/>
            <person name="Gellesch M."/>
            <person name="Goldberg J."/>
            <person name="Griggs A."/>
            <person name="Gujja S."/>
            <person name="Heilman E."/>
            <person name="Heiman D."/>
            <person name="Howarth C."/>
            <person name="Mehta T."/>
            <person name="Neiman D."/>
            <person name="Pearson M."/>
            <person name="Roberts A."/>
            <person name="Saif S."/>
            <person name="Shea T."/>
            <person name="Shenoy N."/>
            <person name="Sisk P."/>
            <person name="Stolte C."/>
            <person name="Sykes S."/>
            <person name="White J."/>
            <person name="Yandava C."/>
            <person name="Haas B."/>
            <person name="Nusbaum C."/>
            <person name="Birren B."/>
        </authorList>
    </citation>
    <scope>NUCLEOTIDE SEQUENCE</scope>
    <source>
        <strain evidence="18">ATCC 30864</strain>
    </source>
</reference>
<dbReference type="PROSITE" id="PS50011">
    <property type="entry name" value="PROTEIN_KINASE_DOM"/>
    <property type="match status" value="1"/>
</dbReference>
<dbReference type="Proteomes" id="UP000008743">
    <property type="component" value="Unassembled WGS sequence"/>
</dbReference>
<feature type="compositionally biased region" description="Low complexity" evidence="13">
    <location>
        <begin position="102"/>
        <end position="115"/>
    </location>
</feature>
<dbReference type="Gene3D" id="1.10.510.10">
    <property type="entry name" value="Transferase(Phosphotransferase) domain 1"/>
    <property type="match status" value="1"/>
</dbReference>
<dbReference type="InterPro" id="IPR011009">
    <property type="entry name" value="Kinase-like_dom_sf"/>
</dbReference>
<evidence type="ECO:0000259" key="15">
    <source>
        <dbReference type="PROSITE" id="PS50002"/>
    </source>
</evidence>
<dbReference type="PANTHER" id="PTHR24418">
    <property type="entry name" value="TYROSINE-PROTEIN KINASE"/>
    <property type="match status" value="1"/>
</dbReference>
<dbReference type="SUPFAM" id="SSF50044">
    <property type="entry name" value="SH3-domain"/>
    <property type="match status" value="1"/>
</dbReference>
<dbReference type="PROSITE" id="PS00109">
    <property type="entry name" value="PROTEIN_KINASE_TYR"/>
    <property type="match status" value="1"/>
</dbReference>
<evidence type="ECO:0000256" key="10">
    <source>
        <dbReference type="PROSITE-ProRule" id="PRU00191"/>
    </source>
</evidence>
<dbReference type="FunFam" id="1.10.510.10:FF:000554">
    <property type="entry name" value="Predicted protein"/>
    <property type="match status" value="1"/>
</dbReference>
<evidence type="ECO:0000256" key="6">
    <source>
        <dbReference type="ARBA" id="ARBA00022840"/>
    </source>
</evidence>
<sequence length="501" mass="55608">MAARPAGATPLPPPRFVALFDFDATTTGDLGFKKGDTLLIINKDDANWWTAKASATGKVGTIPANYVVPIPAENEKPTPPVGSIPTPTAATAAAAAPPPAAPVSKSTPVASSPSAGEEGRESNNKVRWFHGKITREETEKLFEQHGSKDGLFLLRESVNYPGDYTLCVCFERGVQHYRVEKVAEGGKLTVDQESYFDDMIHLVDHYRMESDGLCTRLRQPIVKRGPQPKIDPKIFKKAGWEIQRSEVILGNILGSGNFGEVYEATWRSQKVAVKTLKGENAMEDFLAEASVMTRLRHKNLVQLLGVCLDITPIYIITEFMSKGSLQDYLRSRGRREIPMATLFSFAQQVSSAMVYLESRNFVHRDLAARNVLVGDDNTAKVADFGLAKNANEQDVVEGGKIPIKWTAPEALLNNTYTNKSDVWSFGVVLWEVYSFGRIPYPRMSHTEVVQEIKRGYRMESPEGCPTAIYNIMLACWQIEVDRRPSFREIETQLEKAAGTAM</sequence>
<evidence type="ECO:0000256" key="12">
    <source>
        <dbReference type="PROSITE-ProRule" id="PRU10141"/>
    </source>
</evidence>
<dbReference type="Gene3D" id="2.30.30.40">
    <property type="entry name" value="SH3 Domains"/>
    <property type="match status" value="1"/>
</dbReference>
<keyword evidence="18" id="KW-1185">Reference proteome</keyword>
<keyword evidence="2 11" id="KW-0728">SH3 domain</keyword>
<dbReference type="InParanoid" id="A0A0D2X1S2"/>
<dbReference type="InterPro" id="IPR008266">
    <property type="entry name" value="Tyr_kinase_AS"/>
</dbReference>
<evidence type="ECO:0000256" key="2">
    <source>
        <dbReference type="ARBA" id="ARBA00022443"/>
    </source>
</evidence>
<dbReference type="SMART" id="SM00252">
    <property type="entry name" value="SH2"/>
    <property type="match status" value="1"/>
</dbReference>
<evidence type="ECO:0000256" key="1">
    <source>
        <dbReference type="ARBA" id="ARBA00011903"/>
    </source>
</evidence>
<dbReference type="OrthoDB" id="346907at2759"/>
<dbReference type="Gene3D" id="3.30.200.20">
    <property type="entry name" value="Phosphorylase Kinase, domain 1"/>
    <property type="match status" value="1"/>
</dbReference>
<dbReference type="Pfam" id="PF00018">
    <property type="entry name" value="SH3_1"/>
    <property type="match status" value="1"/>
</dbReference>
<evidence type="ECO:0000313" key="17">
    <source>
        <dbReference type="EMBL" id="KJE91304.1"/>
    </source>
</evidence>
<dbReference type="Pfam" id="PF07714">
    <property type="entry name" value="PK_Tyr_Ser-Thr"/>
    <property type="match status" value="1"/>
</dbReference>
<dbReference type="PROSITE" id="PS00107">
    <property type="entry name" value="PROTEIN_KINASE_ATP"/>
    <property type="match status" value="1"/>
</dbReference>
<dbReference type="InterPro" id="IPR001245">
    <property type="entry name" value="Ser-Thr/Tyr_kinase_cat_dom"/>
</dbReference>
<gene>
    <name evidence="17" type="ORF">CAOG_002460</name>
</gene>
<dbReference type="Gene3D" id="3.30.505.10">
    <property type="entry name" value="SH2 domain"/>
    <property type="match status" value="1"/>
</dbReference>
<dbReference type="EMBL" id="KE346362">
    <property type="protein sequence ID" value="KJE91304.1"/>
    <property type="molecule type" value="Genomic_DNA"/>
</dbReference>
<dbReference type="SMART" id="SM00219">
    <property type="entry name" value="TyrKc"/>
    <property type="match status" value="1"/>
</dbReference>
<dbReference type="InterPro" id="IPR035027">
    <property type="entry name" value="Csk-like_SH2"/>
</dbReference>
<dbReference type="FunFam" id="3.30.200.20:FF:000053">
    <property type="entry name" value="Tyrosine-protein kinase"/>
    <property type="match status" value="1"/>
</dbReference>
<dbReference type="GO" id="GO:0005524">
    <property type="term" value="F:ATP binding"/>
    <property type="evidence" value="ECO:0007669"/>
    <property type="project" value="UniProtKB-UniRule"/>
</dbReference>
<evidence type="ECO:0000256" key="11">
    <source>
        <dbReference type="PROSITE-ProRule" id="PRU00192"/>
    </source>
</evidence>
<dbReference type="InterPro" id="IPR050198">
    <property type="entry name" value="Non-receptor_tyrosine_kinases"/>
</dbReference>
<dbReference type="SMART" id="SM00326">
    <property type="entry name" value="SH3"/>
    <property type="match status" value="1"/>
</dbReference>
<organism evidence="17 18">
    <name type="scientific">Capsaspora owczarzaki (strain ATCC 30864)</name>
    <dbReference type="NCBI Taxonomy" id="595528"/>
    <lineage>
        <taxon>Eukaryota</taxon>
        <taxon>Filasterea</taxon>
        <taxon>Capsaspora</taxon>
    </lineage>
</organism>
<evidence type="ECO:0000256" key="4">
    <source>
        <dbReference type="ARBA" id="ARBA00022741"/>
    </source>
</evidence>
<feature type="domain" description="SH2" evidence="14">
    <location>
        <begin position="128"/>
        <end position="221"/>
    </location>
</feature>
<dbReference type="eggNOG" id="KOG0197">
    <property type="taxonomic scope" value="Eukaryota"/>
</dbReference>
<dbReference type="AlphaFoldDB" id="A0A0D2X1S2"/>
<dbReference type="InterPro" id="IPR036860">
    <property type="entry name" value="SH2_dom_sf"/>
</dbReference>
<feature type="binding site" evidence="12">
    <location>
        <position position="274"/>
    </location>
    <ligand>
        <name>ATP</name>
        <dbReference type="ChEBI" id="CHEBI:30616"/>
    </ligand>
</feature>
<dbReference type="PROSITE" id="PS50002">
    <property type="entry name" value="SH3"/>
    <property type="match status" value="1"/>
</dbReference>
<dbReference type="InterPro" id="IPR000719">
    <property type="entry name" value="Prot_kinase_dom"/>
</dbReference>
<evidence type="ECO:0000256" key="13">
    <source>
        <dbReference type="SAM" id="MobiDB-lite"/>
    </source>
</evidence>
<evidence type="ECO:0000256" key="9">
    <source>
        <dbReference type="ARBA" id="ARBA00051245"/>
    </source>
</evidence>
<dbReference type="SUPFAM" id="SSF55550">
    <property type="entry name" value="SH2 domain"/>
    <property type="match status" value="1"/>
</dbReference>
<keyword evidence="6 12" id="KW-0067">ATP-binding</keyword>
<keyword evidence="3" id="KW-0808">Transferase</keyword>
<dbReference type="SUPFAM" id="SSF56112">
    <property type="entry name" value="Protein kinase-like (PK-like)"/>
    <property type="match status" value="1"/>
</dbReference>
<dbReference type="InterPro" id="IPR020635">
    <property type="entry name" value="Tyr_kinase_cat_dom"/>
</dbReference>
<keyword evidence="7 10" id="KW-0727">SH2 domain</keyword>
<feature type="compositionally biased region" description="Low complexity" evidence="13">
    <location>
        <begin position="85"/>
        <end position="95"/>
    </location>
</feature>
<accession>A0A0D2X1S2</accession>
<dbReference type="GO" id="GO:0004715">
    <property type="term" value="F:non-membrane spanning protein tyrosine kinase activity"/>
    <property type="evidence" value="ECO:0007669"/>
    <property type="project" value="UniProtKB-EC"/>
</dbReference>
<keyword evidence="8" id="KW-0829">Tyrosine-protein kinase</keyword>
<feature type="domain" description="Protein kinase" evidence="16">
    <location>
        <begin position="247"/>
        <end position="501"/>
    </location>
</feature>
<evidence type="ECO:0000256" key="7">
    <source>
        <dbReference type="ARBA" id="ARBA00022999"/>
    </source>
</evidence>
<dbReference type="CDD" id="cd09937">
    <property type="entry name" value="SH2_csk_like"/>
    <property type="match status" value="1"/>
</dbReference>
<evidence type="ECO:0000256" key="3">
    <source>
        <dbReference type="ARBA" id="ARBA00022679"/>
    </source>
</evidence>
<evidence type="ECO:0000256" key="8">
    <source>
        <dbReference type="ARBA" id="ARBA00023137"/>
    </source>
</evidence>
<keyword evidence="4 12" id="KW-0547">Nucleotide-binding</keyword>
<dbReference type="InterPro" id="IPR036028">
    <property type="entry name" value="SH3-like_dom_sf"/>
</dbReference>
<evidence type="ECO:0000313" key="18">
    <source>
        <dbReference type="Proteomes" id="UP000008743"/>
    </source>
</evidence>
<feature type="domain" description="SH3" evidence="15">
    <location>
        <begin position="11"/>
        <end position="72"/>
    </location>
</feature>
<dbReference type="InterPro" id="IPR001452">
    <property type="entry name" value="SH3_domain"/>
</dbReference>
<name>A0A0D2X1S2_CAPO3</name>
<dbReference type="STRING" id="595528.A0A0D2X1S2"/>
<evidence type="ECO:0000259" key="16">
    <source>
        <dbReference type="PROSITE" id="PS50011"/>
    </source>
</evidence>